<protein>
    <submittedName>
        <fullName evidence="4">VCBS repeat-containing protein</fullName>
    </submittedName>
</protein>
<dbReference type="SUPFAM" id="SSF50969">
    <property type="entry name" value="YVTN repeat-like/Quinoprotein amine dehydrogenase"/>
    <property type="match status" value="1"/>
</dbReference>
<dbReference type="InterPro" id="IPR011044">
    <property type="entry name" value="Quino_amine_DH_bsu"/>
</dbReference>
<keyword evidence="5" id="KW-1185">Reference proteome</keyword>
<organism evidence="4 5">
    <name type="scientific">Streptomyces drozdowiczii</name>
    <dbReference type="NCBI Taxonomy" id="202862"/>
    <lineage>
        <taxon>Bacteria</taxon>
        <taxon>Bacillati</taxon>
        <taxon>Actinomycetota</taxon>
        <taxon>Actinomycetes</taxon>
        <taxon>Kitasatosporales</taxon>
        <taxon>Streptomycetaceae</taxon>
        <taxon>Streptomyces</taxon>
    </lineage>
</organism>
<dbReference type="InterPro" id="IPR028994">
    <property type="entry name" value="Integrin_alpha_N"/>
</dbReference>
<dbReference type="Pfam" id="PF13517">
    <property type="entry name" value="FG-GAP_3"/>
    <property type="match status" value="1"/>
</dbReference>
<dbReference type="InterPro" id="IPR013517">
    <property type="entry name" value="FG-GAP"/>
</dbReference>
<evidence type="ECO:0000313" key="5">
    <source>
        <dbReference type="Proteomes" id="UP001164963"/>
    </source>
</evidence>
<accession>A0ABY6PMT4</accession>
<proteinExistence type="predicted"/>
<gene>
    <name evidence="4" type="ORF">NEH16_04425</name>
</gene>
<evidence type="ECO:0000313" key="4">
    <source>
        <dbReference type="EMBL" id="UZK53484.1"/>
    </source>
</evidence>
<reference evidence="4" key="1">
    <citation type="journal article" date="2022" name="Front. Microbiol.">
        <title>Mirubactin C rescues the lethal effect of cell wall biosynthesis mutations in Bacillus subtilis.</title>
        <authorList>
            <person name="Kepplinger B."/>
            <person name="Wen X."/>
            <person name="Tyler A.R."/>
            <person name="Kim B.Y."/>
            <person name="Brown J."/>
            <person name="Banks P."/>
            <person name="Dashti Y."/>
            <person name="Mackenzie E.S."/>
            <person name="Wills C."/>
            <person name="Kawai Y."/>
            <person name="Waldron K.J."/>
            <person name="Allenby N.E.E."/>
            <person name="Wu L.J."/>
            <person name="Hall M.J."/>
            <person name="Errington J."/>
        </authorList>
    </citation>
    <scope>NUCLEOTIDE SEQUENCE</scope>
    <source>
        <strain evidence="4">MDA8-470</strain>
    </source>
</reference>
<dbReference type="Gene3D" id="2.130.10.10">
    <property type="entry name" value="YVTN repeat-like/Quinoprotein amine dehydrogenase"/>
    <property type="match status" value="1"/>
</dbReference>
<feature type="compositionally biased region" description="Low complexity" evidence="2">
    <location>
        <begin position="902"/>
        <end position="941"/>
    </location>
</feature>
<dbReference type="InterPro" id="IPR015943">
    <property type="entry name" value="WD40/YVTN_repeat-like_dom_sf"/>
</dbReference>
<dbReference type="RefSeq" id="WP_265539389.1">
    <property type="nucleotide sequence ID" value="NZ_CP098740.1"/>
</dbReference>
<dbReference type="EMBL" id="CP098740">
    <property type="protein sequence ID" value="UZK53484.1"/>
    <property type="molecule type" value="Genomic_DNA"/>
</dbReference>
<feature type="region of interest" description="Disordered" evidence="2">
    <location>
        <begin position="50"/>
        <end position="84"/>
    </location>
</feature>
<dbReference type="InterPro" id="IPR006311">
    <property type="entry name" value="TAT_signal"/>
</dbReference>
<dbReference type="SUPFAM" id="SSF69318">
    <property type="entry name" value="Integrin alpha N-terminal domain"/>
    <property type="match status" value="1"/>
</dbReference>
<feature type="signal peptide" evidence="3">
    <location>
        <begin position="1"/>
        <end position="31"/>
    </location>
</feature>
<evidence type="ECO:0000256" key="3">
    <source>
        <dbReference type="SAM" id="SignalP"/>
    </source>
</evidence>
<name>A0ABY6PMT4_9ACTN</name>
<evidence type="ECO:0000256" key="1">
    <source>
        <dbReference type="ARBA" id="ARBA00022729"/>
    </source>
</evidence>
<feature type="region of interest" description="Disordered" evidence="2">
    <location>
        <begin position="898"/>
        <end position="941"/>
    </location>
</feature>
<feature type="chain" id="PRO_5046565502" evidence="3">
    <location>
        <begin position="32"/>
        <end position="941"/>
    </location>
</feature>
<dbReference type="Proteomes" id="UP001164963">
    <property type="component" value="Chromosome"/>
</dbReference>
<keyword evidence="1 3" id="KW-0732">Signal</keyword>
<evidence type="ECO:0000256" key="2">
    <source>
        <dbReference type="SAM" id="MobiDB-lite"/>
    </source>
</evidence>
<sequence>MRAHNSRRALRLASGLAAAGLALTAAPHALAADSASGKALRLTNAQAEKLADRMRVDPQADAATSDAEKTGDGTGAGPKTSTDAAADITVKNTSQIENVTGLAATVPVGNKKGDYFTLHSNGHAARTTADGTEQWTRSVDSLYAGWGVKPLRVWESEIYPPHVQMSYNAVGTFTPNADQGYDSGDLTGDGVPDLVFTADLGMNPPVGVSIPGTTLTSGTFVTILDGTTGNTVWSKFYTYASQVKIVDGALLVADSPAYNSSAPAGSTAKLTSTRFSYADGKLAESSTWTYDTGETGPATWAALQDLGGGKAAVAWNVRKTATTTASGRTLVLDMNDGTVRWQTDSPLYVRQLRVDDGRGRLVAVEQSDYTDGVRYEIVSYDLSDGRRTTLDSRVNVLPTAFTVGDLTGNGGAEYAVSESSLTDSLFVNSSTIRVLDGDDPETALWQHTTKRDPANSHDGPSTWKLDVVGKKLVAAASDDAKAGTAVNPGSRFASLTVFSGKGKVSWQTKGATASPTFQDVFKDKSGRHIRVVDADQNVRTYAFTDGTQEQLTPLQGAMAYGKTVDVDGDKKDDLVEGGTSNGLWAYSGTSLLAGKPKMLWRATLPGAVHRIETADVTGDKTPEIVVAADSAVVVIDSRTGAVLKTIDGGGQFVRSVALADVDGDKKSDILVPTDALRVYKGNGKALWTYAAPESAGDVQFSDPSTNDGKVYVQYTSEDSFDLAAPAMRAVQLNAENGALGWDGAPKAPATAQDGKVRGGLLTNAVYASPAIPYADGHAVVYTWVVWAPSGLGGTDAFSPFNVAEIRDGRTGEVLNTKVTGGLWTHSNYLDGDGALLASGTAALYSFKAGGAEDLVFLTPPAQFATWVTAPNGEKVLATGGSGGVYLWDPAILPGEVQYPSSSARRTPVPPATTSRATSTVTARTRSSCSTSTTEVSTRPRS</sequence>
<dbReference type="PROSITE" id="PS51318">
    <property type="entry name" value="TAT"/>
    <property type="match status" value="1"/>
</dbReference>